<gene>
    <name evidence="2" type="ORF">CALVIDRAFT_564772</name>
</gene>
<organism evidence="2 3">
    <name type="scientific">Calocera viscosa (strain TUFC12733)</name>
    <dbReference type="NCBI Taxonomy" id="1330018"/>
    <lineage>
        <taxon>Eukaryota</taxon>
        <taxon>Fungi</taxon>
        <taxon>Dikarya</taxon>
        <taxon>Basidiomycota</taxon>
        <taxon>Agaricomycotina</taxon>
        <taxon>Dacrymycetes</taxon>
        <taxon>Dacrymycetales</taxon>
        <taxon>Dacrymycetaceae</taxon>
        <taxon>Calocera</taxon>
    </lineage>
</organism>
<sequence>MLPITEPAVPSLPSEIYIAIFEDLESTRDLSSITLTCRTFSRLARPILYRNIHAPTTNTPRLLGLLKILAADPPLARAVRRFHLVHGAEHGFITGILRVDSEIVALVLMAMVNLIELEIALPNDVPWTVLRMCPFHLHKFELHGVTADPAQLLEFLEQQDSLIDLVMHQAELSAQPLPPLLPKLRRFVGRSATARQIWLHAPSLPAEMVLTDEAATGTFSWLGSILDGRKIQDLTVHISFPPAVFRAFPSEVTCVGSLNVTFGGLPEFVRIIFALLPSVLSHNTHLF</sequence>
<protein>
    <recommendedName>
        <fullName evidence="1">F-box domain-containing protein</fullName>
    </recommendedName>
</protein>
<dbReference type="InterPro" id="IPR036047">
    <property type="entry name" value="F-box-like_dom_sf"/>
</dbReference>
<name>A0A167L5T3_CALVF</name>
<dbReference type="Proteomes" id="UP000076738">
    <property type="component" value="Unassembled WGS sequence"/>
</dbReference>
<evidence type="ECO:0000259" key="1">
    <source>
        <dbReference type="Pfam" id="PF12937"/>
    </source>
</evidence>
<dbReference type="Pfam" id="PF12937">
    <property type="entry name" value="F-box-like"/>
    <property type="match status" value="1"/>
</dbReference>
<evidence type="ECO:0000313" key="2">
    <source>
        <dbReference type="EMBL" id="KZO95356.1"/>
    </source>
</evidence>
<dbReference type="InterPro" id="IPR001810">
    <property type="entry name" value="F-box_dom"/>
</dbReference>
<proteinExistence type="predicted"/>
<keyword evidence="3" id="KW-1185">Reference proteome</keyword>
<dbReference type="SUPFAM" id="SSF81383">
    <property type="entry name" value="F-box domain"/>
    <property type="match status" value="1"/>
</dbReference>
<feature type="domain" description="F-box" evidence="1">
    <location>
        <begin position="10"/>
        <end position="53"/>
    </location>
</feature>
<dbReference type="EMBL" id="KV417289">
    <property type="protein sequence ID" value="KZO95356.1"/>
    <property type="molecule type" value="Genomic_DNA"/>
</dbReference>
<evidence type="ECO:0000313" key="3">
    <source>
        <dbReference type="Proteomes" id="UP000076738"/>
    </source>
</evidence>
<accession>A0A167L5T3</accession>
<reference evidence="2 3" key="1">
    <citation type="journal article" date="2016" name="Mol. Biol. Evol.">
        <title>Comparative Genomics of Early-Diverging Mushroom-Forming Fungi Provides Insights into the Origins of Lignocellulose Decay Capabilities.</title>
        <authorList>
            <person name="Nagy L.G."/>
            <person name="Riley R."/>
            <person name="Tritt A."/>
            <person name="Adam C."/>
            <person name="Daum C."/>
            <person name="Floudas D."/>
            <person name="Sun H."/>
            <person name="Yadav J.S."/>
            <person name="Pangilinan J."/>
            <person name="Larsson K.H."/>
            <person name="Matsuura K."/>
            <person name="Barry K."/>
            <person name="Labutti K."/>
            <person name="Kuo R."/>
            <person name="Ohm R.A."/>
            <person name="Bhattacharya S.S."/>
            <person name="Shirouzu T."/>
            <person name="Yoshinaga Y."/>
            <person name="Martin F.M."/>
            <person name="Grigoriev I.V."/>
            <person name="Hibbett D.S."/>
        </authorList>
    </citation>
    <scope>NUCLEOTIDE SEQUENCE [LARGE SCALE GENOMIC DNA]</scope>
    <source>
        <strain evidence="2 3">TUFC12733</strain>
    </source>
</reference>
<dbReference type="AlphaFoldDB" id="A0A167L5T3"/>
<dbReference type="OrthoDB" id="5354526at2759"/>